<organism evidence="1 2">
    <name type="scientific">Halospeciosus flavus</name>
    <dbReference type="NCBI Taxonomy" id="3032283"/>
    <lineage>
        <taxon>Archaea</taxon>
        <taxon>Methanobacteriati</taxon>
        <taxon>Methanobacteriota</taxon>
        <taxon>Stenosarchaea group</taxon>
        <taxon>Halobacteria</taxon>
        <taxon>Halobacteriales</taxon>
        <taxon>Halobacteriaceae</taxon>
        <taxon>Halospeciosus</taxon>
    </lineage>
</organism>
<dbReference type="EMBL" id="JBHTAR010000011">
    <property type="protein sequence ID" value="MFC7199723.1"/>
    <property type="molecule type" value="Genomic_DNA"/>
</dbReference>
<sequence length="168" mass="19207">MSEFDPVPDREGSWWQEGTDTFDRVHDLVLGLGEPMDYTEIAALADCSPDAAKKHLDRLAEIGVAQADRESQPARYKRDDEYLECKEATQIAHDHSAETIRSRIQDLEADRESYEMRFGVANPSAVNVFGQESHEEDHDRMVAVSDWQATIRDIRIYKIARQLAQADR</sequence>
<dbReference type="InterPro" id="IPR055766">
    <property type="entry name" value="DUF7342"/>
</dbReference>
<proteinExistence type="predicted"/>
<protein>
    <submittedName>
        <fullName evidence="1">Sugar-specific transcriptional regulator TrmB</fullName>
    </submittedName>
</protein>
<keyword evidence="2" id="KW-1185">Reference proteome</keyword>
<evidence type="ECO:0000313" key="2">
    <source>
        <dbReference type="Proteomes" id="UP001596447"/>
    </source>
</evidence>
<dbReference type="InterPro" id="IPR036390">
    <property type="entry name" value="WH_DNA-bd_sf"/>
</dbReference>
<dbReference type="SUPFAM" id="SSF46785">
    <property type="entry name" value="Winged helix' DNA-binding domain"/>
    <property type="match status" value="1"/>
</dbReference>
<gene>
    <name evidence="1" type="ORF">ACFQJ9_09920</name>
</gene>
<reference evidence="1 2" key="1">
    <citation type="journal article" date="2019" name="Int. J. Syst. Evol. Microbiol.">
        <title>The Global Catalogue of Microorganisms (GCM) 10K type strain sequencing project: providing services to taxonomists for standard genome sequencing and annotation.</title>
        <authorList>
            <consortium name="The Broad Institute Genomics Platform"/>
            <consortium name="The Broad Institute Genome Sequencing Center for Infectious Disease"/>
            <person name="Wu L."/>
            <person name="Ma J."/>
        </authorList>
    </citation>
    <scope>NUCLEOTIDE SEQUENCE [LARGE SCALE GENOMIC DNA]</scope>
    <source>
        <strain evidence="1 2">XZGYJ-43</strain>
    </source>
</reference>
<dbReference type="RefSeq" id="WP_279529650.1">
    <property type="nucleotide sequence ID" value="NZ_CP122312.1"/>
</dbReference>
<dbReference type="Pfam" id="PF24033">
    <property type="entry name" value="DUF7342"/>
    <property type="match status" value="1"/>
</dbReference>
<accession>A0ABD5Z3F4</accession>
<dbReference type="InterPro" id="IPR036388">
    <property type="entry name" value="WH-like_DNA-bd_sf"/>
</dbReference>
<dbReference type="AlphaFoldDB" id="A0ABD5Z3F4"/>
<evidence type="ECO:0000313" key="1">
    <source>
        <dbReference type="EMBL" id="MFC7199723.1"/>
    </source>
</evidence>
<comment type="caution">
    <text evidence="1">The sequence shown here is derived from an EMBL/GenBank/DDBJ whole genome shotgun (WGS) entry which is preliminary data.</text>
</comment>
<dbReference type="Gene3D" id="1.10.10.10">
    <property type="entry name" value="Winged helix-like DNA-binding domain superfamily/Winged helix DNA-binding domain"/>
    <property type="match status" value="1"/>
</dbReference>
<dbReference type="Proteomes" id="UP001596447">
    <property type="component" value="Unassembled WGS sequence"/>
</dbReference>
<name>A0ABD5Z3F4_9EURY</name>